<feature type="compositionally biased region" description="Polar residues" evidence="4">
    <location>
        <begin position="1178"/>
        <end position="1192"/>
    </location>
</feature>
<evidence type="ECO:0000313" key="7">
    <source>
        <dbReference type="EMBL" id="ACR14166.1"/>
    </source>
</evidence>
<comment type="similarity">
    <text evidence="1">Belongs to the outer membrane OOP (TC 1.B.6) superfamily. OmpA family.</text>
</comment>
<dbReference type="InterPro" id="IPR006665">
    <property type="entry name" value="OmpA-like"/>
</dbReference>
<proteinExistence type="inferred from homology"/>
<dbReference type="GO" id="GO:0009279">
    <property type="term" value="C:cell outer membrane"/>
    <property type="evidence" value="ECO:0007669"/>
    <property type="project" value="InterPro"/>
</dbReference>
<evidence type="ECO:0000256" key="1">
    <source>
        <dbReference type="ARBA" id="ARBA00005710"/>
    </source>
</evidence>
<evidence type="ECO:0000313" key="8">
    <source>
        <dbReference type="Proteomes" id="UP000009080"/>
    </source>
</evidence>
<dbReference type="InterPro" id="IPR053784">
    <property type="entry name" value="Choice_anch_U_dom"/>
</dbReference>
<organism evidence="7 8">
    <name type="scientific">Teredinibacter turnerae (strain ATCC 39867 / T7901)</name>
    <dbReference type="NCBI Taxonomy" id="377629"/>
    <lineage>
        <taxon>Bacteria</taxon>
        <taxon>Pseudomonadati</taxon>
        <taxon>Pseudomonadota</taxon>
        <taxon>Gammaproteobacteria</taxon>
        <taxon>Cellvibrionales</taxon>
        <taxon>Cellvibrionaceae</taxon>
        <taxon>Teredinibacter</taxon>
    </lineage>
</organism>
<keyword evidence="2" id="KW-0626">Porin</keyword>
<feature type="chain" id="PRO_5002948877" evidence="5">
    <location>
        <begin position="24"/>
        <end position="3228"/>
    </location>
</feature>
<dbReference type="KEGG" id="ttu:TERTU_2240"/>
<accession>C5BJL6</accession>
<evidence type="ECO:0000256" key="4">
    <source>
        <dbReference type="SAM" id="MobiDB-lite"/>
    </source>
</evidence>
<dbReference type="Gene3D" id="3.30.1330.60">
    <property type="entry name" value="OmpA-like domain"/>
    <property type="match status" value="1"/>
</dbReference>
<feature type="compositionally biased region" description="Pro residues" evidence="4">
    <location>
        <begin position="2025"/>
        <end position="2063"/>
    </location>
</feature>
<dbReference type="eggNOG" id="COG1361">
    <property type="taxonomic scope" value="Bacteria"/>
</dbReference>
<name>C5BJL6_TERTT</name>
<dbReference type="NCBIfam" id="TIGR01451">
    <property type="entry name" value="B_ant_repeat"/>
    <property type="match status" value="5"/>
</dbReference>
<dbReference type="InterPro" id="IPR011250">
    <property type="entry name" value="OMP/PagP_B-barrel"/>
</dbReference>
<dbReference type="eggNOG" id="COG3637">
    <property type="taxonomic scope" value="Bacteria"/>
</dbReference>
<dbReference type="Gene3D" id="2.60.40.2810">
    <property type="match status" value="2"/>
</dbReference>
<evidence type="ECO:0000256" key="2">
    <source>
        <dbReference type="ARBA" id="ARBA00023114"/>
    </source>
</evidence>
<dbReference type="InterPro" id="IPR047589">
    <property type="entry name" value="DUF11_rpt"/>
</dbReference>
<dbReference type="InterPro" id="IPR001434">
    <property type="entry name" value="OmcB-like_DUF11"/>
</dbReference>
<dbReference type="OrthoDB" id="9805832at2"/>
<feature type="domain" description="OmpA-like" evidence="6">
    <location>
        <begin position="3106"/>
        <end position="3223"/>
    </location>
</feature>
<dbReference type="STRING" id="377629.TERTU_2240"/>
<dbReference type="PRINTS" id="PR01023">
    <property type="entry name" value="NAFLGMOTY"/>
</dbReference>
<dbReference type="CDD" id="cd07185">
    <property type="entry name" value="OmpA_C-like"/>
    <property type="match status" value="1"/>
</dbReference>
<keyword evidence="5" id="KW-0732">Signal</keyword>
<reference evidence="7 8" key="1">
    <citation type="journal article" date="2009" name="PLoS ONE">
        <title>The complete genome of Teredinibacter turnerae T7901: an intracellular endosymbiont of marine wood-boring bivalves (shipworms).</title>
        <authorList>
            <person name="Yang J.C."/>
            <person name="Madupu R."/>
            <person name="Durkin A.S."/>
            <person name="Ekborg N.A."/>
            <person name="Pedamallu C.S."/>
            <person name="Hostetler J.B."/>
            <person name="Radune D."/>
            <person name="Toms B.S."/>
            <person name="Henrissat B."/>
            <person name="Coutinho P.M."/>
            <person name="Schwarz S."/>
            <person name="Field L."/>
            <person name="Trindade-Silva A.E."/>
            <person name="Soares C.A.G."/>
            <person name="Elshahawi S."/>
            <person name="Hanora A."/>
            <person name="Schmidt E.W."/>
            <person name="Haygood M.G."/>
            <person name="Posfai J."/>
            <person name="Benner J."/>
            <person name="Madinger C."/>
            <person name="Nove J."/>
            <person name="Anton B."/>
            <person name="Chaudhary K."/>
            <person name="Foster J."/>
            <person name="Holman A."/>
            <person name="Kumar S."/>
            <person name="Lessard P.A."/>
            <person name="Luyten Y.A."/>
            <person name="Slatko B."/>
            <person name="Wood N."/>
            <person name="Wu B."/>
            <person name="Teplitski M."/>
            <person name="Mougous J.D."/>
            <person name="Ward N."/>
            <person name="Eisen J.A."/>
            <person name="Badger J.H."/>
            <person name="Distel D.L."/>
        </authorList>
    </citation>
    <scope>NUCLEOTIDE SEQUENCE [LARGE SCALE GENOMIC DNA]</scope>
    <source>
        <strain evidence="8">ATCC 39867 / T7901</strain>
    </source>
</reference>
<feature type="compositionally biased region" description="Pro residues" evidence="4">
    <location>
        <begin position="2004"/>
        <end position="2015"/>
    </location>
</feature>
<evidence type="ECO:0000256" key="5">
    <source>
        <dbReference type="SAM" id="SignalP"/>
    </source>
</evidence>
<dbReference type="Gene3D" id="2.60.40.10">
    <property type="entry name" value="Immunoglobulins"/>
    <property type="match status" value="1"/>
</dbReference>
<dbReference type="HOGENOM" id="CLU_225388_0_0_6"/>
<dbReference type="Pfam" id="PF00691">
    <property type="entry name" value="OmpA"/>
    <property type="match status" value="1"/>
</dbReference>
<dbReference type="Gene3D" id="2.60.40.1170">
    <property type="entry name" value="Mu homology domain, subdomain B"/>
    <property type="match status" value="1"/>
</dbReference>
<dbReference type="Pfam" id="PF01345">
    <property type="entry name" value="DUF11"/>
    <property type="match status" value="6"/>
</dbReference>
<feature type="region of interest" description="Disordered" evidence="4">
    <location>
        <begin position="1171"/>
        <end position="1192"/>
    </location>
</feature>
<dbReference type="Gene3D" id="2.40.160.20">
    <property type="match status" value="1"/>
</dbReference>
<dbReference type="GO" id="GO:0015288">
    <property type="term" value="F:porin activity"/>
    <property type="evidence" value="ECO:0007669"/>
    <property type="project" value="UniProtKB-KW"/>
</dbReference>
<protein>
    <submittedName>
        <fullName evidence="7">Conserved repeat domain protein</fullName>
    </submittedName>
</protein>
<feature type="compositionally biased region" description="Low complexity" evidence="4">
    <location>
        <begin position="2064"/>
        <end position="2076"/>
    </location>
</feature>
<feature type="region of interest" description="Disordered" evidence="4">
    <location>
        <begin position="2004"/>
        <end position="2114"/>
    </location>
</feature>
<feature type="signal peptide" evidence="5">
    <location>
        <begin position="1"/>
        <end position="23"/>
    </location>
</feature>
<dbReference type="InterPro" id="IPR036737">
    <property type="entry name" value="OmpA-like_sf"/>
</dbReference>
<dbReference type="EMBL" id="CP001614">
    <property type="protein sequence ID" value="ACR14166.1"/>
    <property type="molecule type" value="Genomic_DNA"/>
</dbReference>
<evidence type="ECO:0000256" key="3">
    <source>
        <dbReference type="PROSITE-ProRule" id="PRU00473"/>
    </source>
</evidence>
<gene>
    <name evidence="7" type="ordered locus">TERTU_2240</name>
</gene>
<dbReference type="Pfam" id="PF17963">
    <property type="entry name" value="Big_9"/>
    <property type="match status" value="2"/>
</dbReference>
<dbReference type="InterPro" id="IPR013783">
    <property type="entry name" value="Ig-like_fold"/>
</dbReference>
<dbReference type="NCBIfam" id="NF041766">
    <property type="entry name" value="choice_anch_U"/>
    <property type="match status" value="1"/>
</dbReference>
<feature type="compositionally biased region" description="Low complexity" evidence="4">
    <location>
        <begin position="2086"/>
        <end position="2098"/>
    </location>
</feature>
<keyword evidence="2" id="KW-0813">Transport</keyword>
<evidence type="ECO:0000259" key="6">
    <source>
        <dbReference type="PROSITE" id="PS51123"/>
    </source>
</evidence>
<dbReference type="RefSeq" id="WP_015820282.1">
    <property type="nucleotide sequence ID" value="NC_012997.1"/>
</dbReference>
<feature type="compositionally biased region" description="Pro residues" evidence="4">
    <location>
        <begin position="2099"/>
        <end position="2114"/>
    </location>
</feature>
<sequence>MGRLFRACVASFLVISSFSTVNADTYPPTWENGAGGAIHFPPVNWPTEPANPQDCGENCGQWQPYTRFQNEIADARNQDPSNGGTSPQSYVNVASSCVDKSLPSVYYYLHQGATETDDVLMFRWRVESSAHTYATGPNAGNFSSSNPWSSALWTVFFDVAGSGYRMLAAHLDGSSGSPSESVDRLAGIWGESASQSLDYLNDPNVHLIAHNPTGFVGATNKLLNFQGSLTPTESWPNGSSETEWDYGTTRATLVSKNSCTEYFVDYQIPIAMLDASGQGGPSLSRTTPIAMLFCTANSLNNPLQKDCAVGKEWLADSGVRAPFGDYISFNKTSAYEQPIIAEIKVTPPASCPGSYNLSAQVKDTLALQNGVVTPSVKAVDFYYWYDANGDGEATAADSGSTWVHTGTTATLASGSINTWQASWDATSLAKGQYLVAAQAVDDNSLVDDDMTPSGMDNRTFSYLSGDSDNRIYIDGNWISGQQALFPIHTPAQSPSAVENWYGNPSVTGNQLALVGTAINACGIAPTIQLSVNTHEVGAGDDVEFSVTVSNPAANATGISLASFSNRLPAGFSYQAASTSGSTTSEPIVAGQLLTWNLSSPIELTPGDSASISFHAQASATVGNYNDSASAVTSFGVLEASPVSIAVDAAHASLSATADVWTIAANSSDLVTFTFIYSNDSNLGLVDASVTTQIQTNSTYTSCSGGLSCAESAGVVTWQLGDIAAGGTGSVSFSVVVDSSWPSAFLTQQGELNAADSANNAVQSSAAITISVTGGTLPLSPADFSLLKTASVIQAVPGDPVTFTIAYNNYGGQSAEDVVITDTLPSGLSFLSCSDGCSESAGNVTWSLGTVTAGTSNSVTVIAEVASPFTAPNPAINSAALDWTGGTTVTTSTSLGVSGSACNDYYFSDTSGDVGFDGAEKLSVLSPVPTVADTGSTVLITAPNNSGGYVEAVRFYQDPATQSDVPFSGNIETRIYIDRANGPAMNLRSTVYDYDSTSGALTQLGQQLDSFNGSTKGLLEVSVPTSGTLNKDHRLLWVFEAQSNHNSQTLDVEFQYGGTVTNGISSGTTPAISGASFCVTPPANLILSIVPSVGQVAETSTETVTYTLDYANTGSVDATNTQLVNTLPSGFTNCEFSTDNLNWSSCNNGDSHNFNLGNIGATQSGTVHVRGAAPAGSSDGETLSNSAAISSDQTTEQTATADIAVVGAGTVSAPKLAVNLVADTTRVVPGDTVTYTFTVVNIGTASANNVTVSNVLPLASYFTYQNCTGGCINTSGTLSWTIPSLSAGASQTYSYSLLAGTNGLSAGVTTIDDDLEASATSVAAITSNSVSVNLSGNPQLSLSKVASATSGLAPGETLTYTLTVTNSGSVAATELVIIDPIADYTQFAGNTSAASGTVSFDAVNNQVIYSLSTLSAGASAVFTFDARINQELASGDTHITNTASVTASNALATADSVTSTVTATPQLQLSHRVAGSSAYPTATLTADASSTQIEVDNPQHFSLGQSVLIGGNIYRVLAVSSQTLLLNQPVSASDGDSVIGGIVFTIGYQHTGTAESIGTTLQHQLPAGLLYYAASPGASSAPSTGANGSISWDLGTLQPGDTGSLQVLAMPDGTTGALTATAVISAANANNASADAMISIGGLSAAKATSTPLKSAGEIASYTITLHNSLSSPVTGISLRDQLPGGFSYRTGSALVGGIAIEPDFDVGDSDAIEPVWNNLTVPANGSLQIDFDADIAPSTGAGVYQNNLQINAPVGIGLQAFDPLSTTSDDVTVLADNEARISGTVFHRTTATGESFVAGEDAPQAAVTVHIYQTGGDCNNAYDSLCYRVFTNADGVFSTIVPAGDWLIQVVANTGDLNPSWVQLVGDNNNAVTLLAGEQYTDHNGYGVLSGNSQVSAIDLNTDQDTPLSFNVGDFDNAFTPLNSSNLLQKIRVESLPGQGTLTLSSSPVNVNDEIERSDIANLVYTPGSGVSGMDTFQWNGTDGLAYAATNAAVNIAIAPAATPTPTPVPSPSPSATPTTTPIPTATPAPTATPVPTVTPAPTVTPSPTATPVPSATPTPTVTPVPSVVPSATPTPTTTPSPTATPVPSATPTVTPVPSATPSPSPTPVSPNKPPVAQDMDITVQDDEPQVIDVIAASADPDGDPLVILSAVSDYGLVEIVDNRLVFTPDALFSGTAEIRYKVSDGKGGFAEASIIVTVPGTAESPSLTVPDDLAVDANALYTKVNLGVASAEDRFGNPLPVSLVDGQPFFEPGVNRAFWETVDANGNRRVEMQLVRVNPLISIRKDQIVLEGQSARVGVYLNGLAPDYPLEIPFTLAGTASNADHDLQSGSLVITSGTEASIMLNTIADAIEDSGETLIISLAPTLNRGNKFSHTLTISEGNIAPVVEIAAQQNGDKRLLISRTDGSAVLTANYSDANSGDSHSFTWRVVRGEATDQDSEETTFTLEPASLATGLVIIEVEVTDNGSPPMSDTARAYLDIVEDLPQLPADQDSDGDLIPDSIEGLADSDNDGVPDYLDSRPECNVLLEQVTEQDAYQIEGDPGVCLRKGVFTVAGQTGGAQLHDADYQFELNDLPVDTEAQYPSGIFDYIAYGLPQPGLLYQIVIPQRLPIPENAVFRKFSNNRWGFFVETDEDLVSSTEGEQGFCPPPGGAGWQPGLTPGHWCVQLTIRDGGPNDDDGLANGRVFDPGGVAILSAANSAPLAENSNTEMPQDSVINLPLDALIHDDDGDPLTTIAASVNIGDVTINPDGSLRYQPPEGYVGDAVITYSVSDGNGGTAVGVITVRVTALSNSGEPPVQTIDTNLRTEGGGGSYSAALLSLLALLLLWRQLLLRQPLSPRAQTRQHAPMLLLALCVVVTGFTFTPPARAEKANDAFYRWYLQGRIGNSRSDTNDGSLNKRFAKAGLNAQVTDFDDSDTGYSMALGYRFTPRWSAELGYLDLGEFKIDIQGSYQNPSEFYNTIEKLHPESGEGAFLAGMYLLPLSEKVQLGARAGIFRWHGDYTTQQPANNNTVVGTNYQKGTDGFVGLVLNMDVTPRWAAALGWERFGFDNHNVDFINAGLSYRFGKAVRRNETTAPLKVVAEIPEAKPAIPAEPAKEYVVISKDDCALFSGTLEGVTFATASAQLTEAAQHTLQNAVDALQRYPRLAISIRAHTDAVGKAEDNLALSEARALAVQQFFVAAGVDNERLSARGYGEAEPVADNSTAAGRAQNRRVELKLAEDTNEICP</sequence>
<keyword evidence="2" id="KW-0406">Ion transport</keyword>
<dbReference type="SUPFAM" id="SSF103088">
    <property type="entry name" value="OmpA-like"/>
    <property type="match status" value="1"/>
</dbReference>
<dbReference type="eggNOG" id="COG2885">
    <property type="taxonomic scope" value="Bacteria"/>
</dbReference>
<dbReference type="PANTHER" id="PTHR34819">
    <property type="entry name" value="LARGE CYSTEINE-RICH PERIPLASMIC PROTEIN OMCB"/>
    <property type="match status" value="1"/>
</dbReference>
<dbReference type="PANTHER" id="PTHR34819:SF3">
    <property type="entry name" value="CELL SURFACE PROTEIN"/>
    <property type="match status" value="1"/>
</dbReference>
<dbReference type="InterPro" id="IPR000498">
    <property type="entry name" value="OmpA-like_TM_dom"/>
</dbReference>
<keyword evidence="3" id="KW-0472">Membrane</keyword>
<dbReference type="InterPro" id="IPR051172">
    <property type="entry name" value="Chlamydia_OmcB"/>
</dbReference>
<keyword evidence="8" id="KW-1185">Reference proteome</keyword>
<dbReference type="PROSITE" id="PS51123">
    <property type="entry name" value="OMPA_2"/>
    <property type="match status" value="1"/>
</dbReference>
<dbReference type="NCBIfam" id="NF012211">
    <property type="entry name" value="tand_rpt_95"/>
    <property type="match status" value="2"/>
</dbReference>
<dbReference type="Pfam" id="PF01389">
    <property type="entry name" value="OmpA_membrane"/>
    <property type="match status" value="1"/>
</dbReference>
<dbReference type="GO" id="GO:0046930">
    <property type="term" value="C:pore complex"/>
    <property type="evidence" value="ECO:0007669"/>
    <property type="project" value="UniProtKB-KW"/>
</dbReference>
<dbReference type="Proteomes" id="UP000009080">
    <property type="component" value="Chromosome"/>
</dbReference>
<keyword evidence="2" id="KW-0812">Transmembrane</keyword>
<dbReference type="SUPFAM" id="SSF56925">
    <property type="entry name" value="OMPA-like"/>
    <property type="match status" value="1"/>
</dbReference>